<evidence type="ECO:0000313" key="2">
    <source>
        <dbReference type="Proteomes" id="UP000799423"/>
    </source>
</evidence>
<sequence length="205" mass="24136">MAKSNIEHVLTKIFQCEEDLAVCVTRLHIFFDAPVQLEGNLRHLFHSLNLVLWKKRREELISQSKDVREGLEGAVKEFQRRFSKSNMRRFAAVIEPGGEPSDDTSRVQKTLEYASKETFLKLTKMQLRALVQYDRPNNVLEDEYPELRNLGMVRLRAIERLEAHFNNIHSQSFGWQRDYYLHCLDQDDTEVLKDLLGDGKQKWED</sequence>
<dbReference type="AlphaFoldDB" id="A0A6A7ANT3"/>
<reference evidence="1" key="1">
    <citation type="submission" date="2020-01" db="EMBL/GenBank/DDBJ databases">
        <authorList>
            <consortium name="DOE Joint Genome Institute"/>
            <person name="Haridas S."/>
            <person name="Albert R."/>
            <person name="Binder M."/>
            <person name="Bloem J."/>
            <person name="Labutti K."/>
            <person name="Salamov A."/>
            <person name="Andreopoulos B."/>
            <person name="Baker S.E."/>
            <person name="Barry K."/>
            <person name="Bills G."/>
            <person name="Bluhm B.H."/>
            <person name="Cannon C."/>
            <person name="Castanera R."/>
            <person name="Culley D.E."/>
            <person name="Daum C."/>
            <person name="Ezra D."/>
            <person name="Gonzalez J.B."/>
            <person name="Henrissat B."/>
            <person name="Kuo A."/>
            <person name="Liang C."/>
            <person name="Lipzen A."/>
            <person name="Lutzoni F."/>
            <person name="Magnuson J."/>
            <person name="Mondo S."/>
            <person name="Nolan M."/>
            <person name="Ohm R."/>
            <person name="Pangilinan J."/>
            <person name="Park H.-J."/>
            <person name="Ramirez L."/>
            <person name="Alfaro M."/>
            <person name="Sun H."/>
            <person name="Tritt A."/>
            <person name="Yoshinaga Y."/>
            <person name="Zwiers L.-H."/>
            <person name="Turgeon B.G."/>
            <person name="Goodwin S.B."/>
            <person name="Spatafora J.W."/>
            <person name="Crous P.W."/>
            <person name="Grigoriev I.V."/>
        </authorList>
    </citation>
    <scope>NUCLEOTIDE SEQUENCE</scope>
    <source>
        <strain evidence="1">IPT5</strain>
    </source>
</reference>
<accession>A0A6A7ANT3</accession>
<name>A0A6A7ANT3_9PLEO</name>
<protein>
    <submittedName>
        <fullName evidence="1">Uncharacterized protein</fullName>
    </submittedName>
</protein>
<proteinExistence type="predicted"/>
<keyword evidence="2" id="KW-1185">Reference proteome</keyword>
<organism evidence="1 2">
    <name type="scientific">Plenodomus tracheiphilus IPT5</name>
    <dbReference type="NCBI Taxonomy" id="1408161"/>
    <lineage>
        <taxon>Eukaryota</taxon>
        <taxon>Fungi</taxon>
        <taxon>Dikarya</taxon>
        <taxon>Ascomycota</taxon>
        <taxon>Pezizomycotina</taxon>
        <taxon>Dothideomycetes</taxon>
        <taxon>Pleosporomycetidae</taxon>
        <taxon>Pleosporales</taxon>
        <taxon>Pleosporineae</taxon>
        <taxon>Leptosphaeriaceae</taxon>
        <taxon>Plenodomus</taxon>
    </lineage>
</organism>
<dbReference type="Proteomes" id="UP000799423">
    <property type="component" value="Unassembled WGS sequence"/>
</dbReference>
<evidence type="ECO:0000313" key="1">
    <source>
        <dbReference type="EMBL" id="KAF2844723.1"/>
    </source>
</evidence>
<dbReference type="EMBL" id="MU006366">
    <property type="protein sequence ID" value="KAF2844723.1"/>
    <property type="molecule type" value="Genomic_DNA"/>
</dbReference>
<gene>
    <name evidence="1" type="ORF">T440DRAFT_483981</name>
</gene>